<proteinExistence type="predicted"/>
<name>A0ABV0BAM8_9SPHN</name>
<dbReference type="Proteomes" id="UP001427805">
    <property type="component" value="Unassembled WGS sequence"/>
</dbReference>
<dbReference type="SMART" id="SM00248">
    <property type="entry name" value="ANK"/>
    <property type="match status" value="3"/>
</dbReference>
<feature type="repeat" description="ANK" evidence="3">
    <location>
        <begin position="130"/>
        <end position="162"/>
    </location>
</feature>
<reference evidence="5 6" key="1">
    <citation type="submission" date="2024-05" db="EMBL/GenBank/DDBJ databases">
        <title>Sphingomonas sp. HF-S3 16S ribosomal RNA gene Genome sequencing and assembly.</title>
        <authorList>
            <person name="Lee H."/>
        </authorList>
    </citation>
    <scope>NUCLEOTIDE SEQUENCE [LARGE SCALE GENOMIC DNA]</scope>
    <source>
        <strain evidence="5 6">HF-S3</strain>
    </source>
</reference>
<evidence type="ECO:0000256" key="3">
    <source>
        <dbReference type="PROSITE-ProRule" id="PRU00023"/>
    </source>
</evidence>
<feature type="signal peptide" evidence="4">
    <location>
        <begin position="1"/>
        <end position="24"/>
    </location>
</feature>
<dbReference type="PROSITE" id="PS50297">
    <property type="entry name" value="ANK_REP_REGION"/>
    <property type="match status" value="3"/>
</dbReference>
<dbReference type="EMBL" id="JBDIZK010000009">
    <property type="protein sequence ID" value="MEN3748614.1"/>
    <property type="molecule type" value="Genomic_DNA"/>
</dbReference>
<dbReference type="Gene3D" id="1.25.40.20">
    <property type="entry name" value="Ankyrin repeat-containing domain"/>
    <property type="match status" value="1"/>
</dbReference>
<keyword evidence="2 3" id="KW-0040">ANK repeat</keyword>
<keyword evidence="6" id="KW-1185">Reference proteome</keyword>
<evidence type="ECO:0000313" key="5">
    <source>
        <dbReference type="EMBL" id="MEN3748614.1"/>
    </source>
</evidence>
<keyword evidence="4" id="KW-0732">Signal</keyword>
<dbReference type="InterPro" id="IPR036770">
    <property type="entry name" value="Ankyrin_rpt-contain_sf"/>
</dbReference>
<keyword evidence="1" id="KW-0677">Repeat</keyword>
<feature type="repeat" description="ANK" evidence="3">
    <location>
        <begin position="97"/>
        <end position="129"/>
    </location>
</feature>
<evidence type="ECO:0000256" key="1">
    <source>
        <dbReference type="ARBA" id="ARBA00022737"/>
    </source>
</evidence>
<dbReference type="RefSeq" id="WP_346247639.1">
    <property type="nucleotide sequence ID" value="NZ_JBDIZK010000009.1"/>
</dbReference>
<feature type="chain" id="PRO_5045216400" evidence="4">
    <location>
        <begin position="25"/>
        <end position="202"/>
    </location>
</feature>
<accession>A0ABV0BAM8</accession>
<dbReference type="PROSITE" id="PS50088">
    <property type="entry name" value="ANK_REPEAT"/>
    <property type="match status" value="3"/>
</dbReference>
<dbReference type="PANTHER" id="PTHR24171:SF8">
    <property type="entry name" value="BRCA1-ASSOCIATED RING DOMAIN PROTEIN 1"/>
    <property type="match status" value="1"/>
</dbReference>
<evidence type="ECO:0000256" key="4">
    <source>
        <dbReference type="SAM" id="SignalP"/>
    </source>
</evidence>
<organism evidence="5 6">
    <name type="scientific">Sphingomonas rustica</name>
    <dbReference type="NCBI Taxonomy" id="3103142"/>
    <lineage>
        <taxon>Bacteria</taxon>
        <taxon>Pseudomonadati</taxon>
        <taxon>Pseudomonadota</taxon>
        <taxon>Alphaproteobacteria</taxon>
        <taxon>Sphingomonadales</taxon>
        <taxon>Sphingomonadaceae</taxon>
        <taxon>Sphingomonas</taxon>
    </lineage>
</organism>
<dbReference type="Pfam" id="PF12796">
    <property type="entry name" value="Ank_2"/>
    <property type="match status" value="1"/>
</dbReference>
<gene>
    <name evidence="5" type="ORF">TPR58_15665</name>
</gene>
<protein>
    <submittedName>
        <fullName evidence="5">Ankyrin repeat domain-containing protein</fullName>
    </submittedName>
</protein>
<feature type="repeat" description="ANK" evidence="3">
    <location>
        <begin position="64"/>
        <end position="96"/>
    </location>
</feature>
<comment type="caution">
    <text evidence="5">The sequence shown here is derived from an EMBL/GenBank/DDBJ whole genome shotgun (WGS) entry which is preliminary data.</text>
</comment>
<dbReference type="SUPFAM" id="SSF48403">
    <property type="entry name" value="Ankyrin repeat"/>
    <property type="match status" value="1"/>
</dbReference>
<evidence type="ECO:0000313" key="6">
    <source>
        <dbReference type="Proteomes" id="UP001427805"/>
    </source>
</evidence>
<dbReference type="InterPro" id="IPR002110">
    <property type="entry name" value="Ankyrin_rpt"/>
</dbReference>
<evidence type="ECO:0000256" key="2">
    <source>
        <dbReference type="ARBA" id="ARBA00023043"/>
    </source>
</evidence>
<sequence length="202" mass="21799">MSFRAIRIAVACSALFIGATPALAQQMSDSYTFLDAVRKDDTGKYTKMANEPGSAIVNAKDRTTGETALHILARKGESLYLRFMLQKNANPNAQDRQGNTPLMIAVSQNFGEGVTILVRYKANVNLANSSGETPLIRAVQMRNVDMIRALLDAGADPDKADIIAGLSARDYAKNDRRSPTVRKLLEDAPRGGANSAAMGPRN</sequence>
<dbReference type="PANTHER" id="PTHR24171">
    <property type="entry name" value="ANKYRIN REPEAT DOMAIN-CONTAINING PROTEIN 39-RELATED"/>
    <property type="match status" value="1"/>
</dbReference>